<keyword evidence="1" id="KW-0732">Signal</keyword>
<reference evidence="2 3" key="1">
    <citation type="journal article" date="2023" name="Sci. Data">
        <title>Genome assembly of the Korean intertidal mud-creeper Batillaria attramentaria.</title>
        <authorList>
            <person name="Patra A.K."/>
            <person name="Ho P.T."/>
            <person name="Jun S."/>
            <person name="Lee S.J."/>
            <person name="Kim Y."/>
            <person name="Won Y.J."/>
        </authorList>
    </citation>
    <scope>NUCLEOTIDE SEQUENCE [LARGE SCALE GENOMIC DNA]</scope>
    <source>
        <strain evidence="2">Wonlab-2016</strain>
    </source>
</reference>
<dbReference type="AlphaFoldDB" id="A0ABD0LY16"/>
<feature type="signal peptide" evidence="1">
    <location>
        <begin position="1"/>
        <end position="20"/>
    </location>
</feature>
<dbReference type="EMBL" id="JACVVK020000014">
    <property type="protein sequence ID" value="KAK7504574.1"/>
    <property type="molecule type" value="Genomic_DNA"/>
</dbReference>
<name>A0ABD0LY16_9CAEN</name>
<proteinExistence type="predicted"/>
<keyword evidence="3" id="KW-1185">Reference proteome</keyword>
<sequence>MKLSIFGLLVAVSLLHVTHGYGHGQGAVASPVFHVPALFAPNNHLPFLSHHFPVFHGVPSLPKTGPFPFPGGGVPGGFHAGFPGVFAGAFPSSFSGAHTGASAPASSLPRMDPFPFPRGGIRQPFGFPGAFAGAFSSSLTRGVSQTGQRRLGTFVVPGSGRTIFTNVGEKDFDDFFDYDDDKEFFDFDDDFFGHD</sequence>
<comment type="caution">
    <text evidence="2">The sequence shown here is derived from an EMBL/GenBank/DDBJ whole genome shotgun (WGS) entry which is preliminary data.</text>
</comment>
<evidence type="ECO:0000256" key="1">
    <source>
        <dbReference type="SAM" id="SignalP"/>
    </source>
</evidence>
<dbReference type="Proteomes" id="UP001519460">
    <property type="component" value="Unassembled WGS sequence"/>
</dbReference>
<organism evidence="2 3">
    <name type="scientific">Batillaria attramentaria</name>
    <dbReference type="NCBI Taxonomy" id="370345"/>
    <lineage>
        <taxon>Eukaryota</taxon>
        <taxon>Metazoa</taxon>
        <taxon>Spiralia</taxon>
        <taxon>Lophotrochozoa</taxon>
        <taxon>Mollusca</taxon>
        <taxon>Gastropoda</taxon>
        <taxon>Caenogastropoda</taxon>
        <taxon>Sorbeoconcha</taxon>
        <taxon>Cerithioidea</taxon>
        <taxon>Batillariidae</taxon>
        <taxon>Batillaria</taxon>
    </lineage>
</organism>
<evidence type="ECO:0000313" key="2">
    <source>
        <dbReference type="EMBL" id="KAK7504574.1"/>
    </source>
</evidence>
<accession>A0ABD0LY16</accession>
<gene>
    <name evidence="2" type="ORF">BaRGS_00004060</name>
</gene>
<feature type="chain" id="PRO_5044861823" evidence="1">
    <location>
        <begin position="21"/>
        <end position="195"/>
    </location>
</feature>
<protein>
    <submittedName>
        <fullName evidence="2">Uncharacterized protein</fullName>
    </submittedName>
</protein>
<evidence type="ECO:0000313" key="3">
    <source>
        <dbReference type="Proteomes" id="UP001519460"/>
    </source>
</evidence>